<dbReference type="AlphaFoldDB" id="A0AAU3GKN7"/>
<feature type="region of interest" description="Disordered" evidence="1">
    <location>
        <begin position="102"/>
        <end position="204"/>
    </location>
</feature>
<feature type="compositionally biased region" description="Basic residues" evidence="1">
    <location>
        <begin position="156"/>
        <end position="169"/>
    </location>
</feature>
<evidence type="ECO:0000256" key="1">
    <source>
        <dbReference type="SAM" id="MobiDB-lite"/>
    </source>
</evidence>
<feature type="compositionally biased region" description="Acidic residues" evidence="1">
    <location>
        <begin position="109"/>
        <end position="152"/>
    </location>
</feature>
<reference evidence="2" key="1">
    <citation type="submission" date="2022-10" db="EMBL/GenBank/DDBJ databases">
        <title>The complete genomes of actinobacterial strains from the NBC collection.</title>
        <authorList>
            <person name="Joergensen T.S."/>
            <person name="Alvarez Arevalo M."/>
            <person name="Sterndorff E.B."/>
            <person name="Faurdal D."/>
            <person name="Vuksanovic O."/>
            <person name="Mourched A.-S."/>
            <person name="Charusanti P."/>
            <person name="Shaw S."/>
            <person name="Blin K."/>
            <person name="Weber T."/>
        </authorList>
    </citation>
    <scope>NUCLEOTIDE SEQUENCE</scope>
    <source>
        <strain evidence="2">NBC_01401</strain>
    </source>
</reference>
<evidence type="ECO:0008006" key="3">
    <source>
        <dbReference type="Google" id="ProtNLM"/>
    </source>
</evidence>
<dbReference type="EMBL" id="CP109535">
    <property type="protein sequence ID" value="WTY93593.1"/>
    <property type="molecule type" value="Genomic_DNA"/>
</dbReference>
<name>A0AAU3GKN7_9ACTN</name>
<protein>
    <recommendedName>
        <fullName evidence="3">Histone protein</fullName>
    </recommendedName>
</protein>
<feature type="compositionally biased region" description="Basic and acidic residues" evidence="1">
    <location>
        <begin position="186"/>
        <end position="204"/>
    </location>
</feature>
<proteinExistence type="predicted"/>
<evidence type="ECO:0000313" key="2">
    <source>
        <dbReference type="EMBL" id="WTY93593.1"/>
    </source>
</evidence>
<gene>
    <name evidence="2" type="ORF">OG626_01185</name>
</gene>
<accession>A0AAU3GKN7</accession>
<sequence length="204" mass="22081">MENSKKVALAAAVSAGYVLGRTKKGKLALGVASFVMGQQLPLNPRDAIILGARKLADNPAVAPLVEQARGEVLDAGRAALSATANRRLEAVADALQERTEALLEGPHEEGEEEPEREDSEEEPEHEDSDEESESEDSDEESEDEDEEPEEEEPPRRRPAKRAAAKKPPAKKAAPGKPAKKAAAKKPPPEKATAKKSEKRDSRRR</sequence>
<organism evidence="2">
    <name type="scientific">Streptomyces sp. NBC_01401</name>
    <dbReference type="NCBI Taxonomy" id="2903854"/>
    <lineage>
        <taxon>Bacteria</taxon>
        <taxon>Bacillati</taxon>
        <taxon>Actinomycetota</taxon>
        <taxon>Actinomycetes</taxon>
        <taxon>Kitasatosporales</taxon>
        <taxon>Streptomycetaceae</taxon>
        <taxon>Streptomyces</taxon>
    </lineage>
</organism>